<dbReference type="PROSITE" id="PS51032">
    <property type="entry name" value="AP2_ERF"/>
    <property type="match status" value="3"/>
</dbReference>
<dbReference type="GO" id="GO:0003700">
    <property type="term" value="F:DNA-binding transcription factor activity"/>
    <property type="evidence" value="ECO:0007669"/>
    <property type="project" value="InterPro"/>
</dbReference>
<evidence type="ECO:0000256" key="4">
    <source>
        <dbReference type="ARBA" id="ARBA00023163"/>
    </source>
</evidence>
<feature type="domain" description="AP2/ERF" evidence="7">
    <location>
        <begin position="88"/>
        <end position="147"/>
    </location>
</feature>
<organism evidence="8 9">
    <name type="scientific">[Myrmecia] bisecta</name>
    <dbReference type="NCBI Taxonomy" id="41462"/>
    <lineage>
        <taxon>Eukaryota</taxon>
        <taxon>Viridiplantae</taxon>
        <taxon>Chlorophyta</taxon>
        <taxon>core chlorophytes</taxon>
        <taxon>Trebouxiophyceae</taxon>
        <taxon>Trebouxiales</taxon>
        <taxon>Trebouxiaceae</taxon>
        <taxon>Myrmecia</taxon>
    </lineage>
</organism>
<comment type="caution">
    <text evidence="8">The sequence shown here is derived from an EMBL/GenBank/DDBJ whole genome shotgun (WGS) entry which is preliminary data.</text>
</comment>
<evidence type="ECO:0000256" key="5">
    <source>
        <dbReference type="ARBA" id="ARBA00023242"/>
    </source>
</evidence>
<evidence type="ECO:0000256" key="6">
    <source>
        <dbReference type="SAM" id="MobiDB-lite"/>
    </source>
</evidence>
<feature type="region of interest" description="Disordered" evidence="6">
    <location>
        <begin position="172"/>
        <end position="192"/>
    </location>
</feature>
<proteinExistence type="predicted"/>
<dbReference type="SUPFAM" id="SSF54171">
    <property type="entry name" value="DNA-binding domain"/>
    <property type="match status" value="3"/>
</dbReference>
<feature type="region of interest" description="Disordered" evidence="6">
    <location>
        <begin position="337"/>
        <end position="356"/>
    </location>
</feature>
<evidence type="ECO:0000256" key="1">
    <source>
        <dbReference type="ARBA" id="ARBA00004123"/>
    </source>
</evidence>
<feature type="region of interest" description="Disordered" evidence="6">
    <location>
        <begin position="217"/>
        <end position="241"/>
    </location>
</feature>
<keyword evidence="5" id="KW-0539">Nucleus</keyword>
<dbReference type="SMART" id="SM00380">
    <property type="entry name" value="AP2"/>
    <property type="match status" value="3"/>
</dbReference>
<dbReference type="AlphaFoldDB" id="A0AAW1R7B7"/>
<protein>
    <recommendedName>
        <fullName evidence="7">AP2/ERF domain-containing protein</fullName>
    </recommendedName>
</protein>
<evidence type="ECO:0000259" key="7">
    <source>
        <dbReference type="PROSITE" id="PS51032"/>
    </source>
</evidence>
<dbReference type="GO" id="GO:0003677">
    <property type="term" value="F:DNA binding"/>
    <property type="evidence" value="ECO:0007669"/>
    <property type="project" value="UniProtKB-KW"/>
</dbReference>
<keyword evidence="4" id="KW-0804">Transcription</keyword>
<evidence type="ECO:0000256" key="2">
    <source>
        <dbReference type="ARBA" id="ARBA00023015"/>
    </source>
</evidence>
<accession>A0AAW1R7B7</accession>
<feature type="domain" description="AP2/ERF" evidence="7">
    <location>
        <begin position="253"/>
        <end position="309"/>
    </location>
</feature>
<feature type="domain" description="AP2/ERF" evidence="7">
    <location>
        <begin position="350"/>
        <end position="406"/>
    </location>
</feature>
<evidence type="ECO:0000256" key="3">
    <source>
        <dbReference type="ARBA" id="ARBA00023125"/>
    </source>
</evidence>
<dbReference type="EMBL" id="JALJOR010000001">
    <property type="protein sequence ID" value="KAK9829445.1"/>
    <property type="molecule type" value="Genomic_DNA"/>
</dbReference>
<comment type="subcellular location">
    <subcellularLocation>
        <location evidence="1">Nucleus</location>
    </subcellularLocation>
</comment>
<keyword evidence="9" id="KW-1185">Reference proteome</keyword>
<dbReference type="PRINTS" id="PR00367">
    <property type="entry name" value="ETHRSPELEMNT"/>
</dbReference>
<feature type="region of interest" description="Disordered" evidence="6">
    <location>
        <begin position="431"/>
        <end position="457"/>
    </location>
</feature>
<dbReference type="PANTHER" id="PTHR32467">
    <property type="entry name" value="AP2-LIKE ETHYLENE-RESPONSIVE TRANSCRIPTION FACTOR"/>
    <property type="match status" value="1"/>
</dbReference>
<feature type="compositionally biased region" description="Basic and acidic residues" evidence="6">
    <location>
        <begin position="337"/>
        <end position="347"/>
    </location>
</feature>
<dbReference type="InterPro" id="IPR016177">
    <property type="entry name" value="DNA-bd_dom_sf"/>
</dbReference>
<keyword evidence="3" id="KW-0238">DNA-binding</keyword>
<keyword evidence="2" id="KW-0805">Transcription regulation</keyword>
<dbReference type="CDD" id="cd00018">
    <property type="entry name" value="AP2"/>
    <property type="match status" value="2"/>
</dbReference>
<dbReference type="Pfam" id="PF00847">
    <property type="entry name" value="AP2"/>
    <property type="match status" value="2"/>
</dbReference>
<evidence type="ECO:0000313" key="8">
    <source>
        <dbReference type="EMBL" id="KAK9829445.1"/>
    </source>
</evidence>
<dbReference type="InterPro" id="IPR001471">
    <property type="entry name" value="AP2/ERF_dom"/>
</dbReference>
<sequence length="572" mass="61683">MDFVNSDPHSYDAQHGSVLSFPMTAFLADSPSKLAVATVSTALGQENDPPTVETRTAFEPKDVRMSLPALPEQPVQVHQPPVATKSSQFRGVYRRKRGGRWEASIVIDGKNCRLGLHATEEAAARAYDRVAIRKWGIAFAADKLNFPPEQYDVAALEAETLDAVVQTVRGPVARGKRKAGPPSPLGLAPQARAAGSGLSQDAIFDSSQFLSMDPATSFADDVTADPPPQPTRRRRGEAPQDPLPRIEVLQSSRFRGVSLHKQSQKWVAQIKAGGKQIYLGFFTNPAEAARAYDQAAINTQGESAITNYPVSDYAGRLEQLRSTSLTALVKQLKAEARGGVPRAERQPPSKFRGVAQDKHGKFRASIALAPKNVVYLGTCQTEDGAARTYDRACISVRGDESSLNFPISDYAADVEVLQSTEFPVLAERQPGHHAGEAQRAQHAQHDEHAAPGPSMALFRPDSGSYVVEAANVPASLRRHAHDLPAALRHGHHSMGLGLRVDLDEIAQQPHDVSPAYSHHFAEGVGRTPGYLSGMEFLSSPTSGAPLPPLPHPDDTATPFSAMLQPFLQQAGT</sequence>
<reference evidence="8 9" key="1">
    <citation type="journal article" date="2024" name="Nat. Commun.">
        <title>Phylogenomics reveals the evolutionary origins of lichenization in chlorophyte algae.</title>
        <authorList>
            <person name="Puginier C."/>
            <person name="Libourel C."/>
            <person name="Otte J."/>
            <person name="Skaloud P."/>
            <person name="Haon M."/>
            <person name="Grisel S."/>
            <person name="Petersen M."/>
            <person name="Berrin J.G."/>
            <person name="Delaux P.M."/>
            <person name="Dal Grande F."/>
            <person name="Keller J."/>
        </authorList>
    </citation>
    <scope>NUCLEOTIDE SEQUENCE [LARGE SCALE GENOMIC DNA]</scope>
    <source>
        <strain evidence="8 9">SAG 2043</strain>
    </source>
</reference>
<dbReference type="InterPro" id="IPR036955">
    <property type="entry name" value="AP2/ERF_dom_sf"/>
</dbReference>
<dbReference type="GO" id="GO:0005634">
    <property type="term" value="C:nucleus"/>
    <property type="evidence" value="ECO:0007669"/>
    <property type="project" value="UniProtKB-SubCell"/>
</dbReference>
<dbReference type="Proteomes" id="UP001489004">
    <property type="component" value="Unassembled WGS sequence"/>
</dbReference>
<name>A0AAW1R7B7_9CHLO</name>
<evidence type="ECO:0000313" key="9">
    <source>
        <dbReference type="Proteomes" id="UP001489004"/>
    </source>
</evidence>
<gene>
    <name evidence="8" type="ORF">WJX72_005915</name>
</gene>
<dbReference type="Gene3D" id="3.30.730.10">
    <property type="entry name" value="AP2/ERF domain"/>
    <property type="match status" value="3"/>
</dbReference>
<dbReference type="PANTHER" id="PTHR32467:SF90">
    <property type="entry name" value="AP2-LIKE ETHYLENE-RESPONSIVE TRANSCRIPTION FACTOR AIL1"/>
    <property type="match status" value="1"/>
</dbReference>